<accession>A0A6L2NK49</accession>
<dbReference type="AlphaFoldDB" id="A0A6L2NK49"/>
<evidence type="ECO:0008006" key="2">
    <source>
        <dbReference type="Google" id="ProtNLM"/>
    </source>
</evidence>
<gene>
    <name evidence="1" type="ORF">Tci_057460</name>
</gene>
<comment type="caution">
    <text evidence="1">The sequence shown here is derived from an EMBL/GenBank/DDBJ whole genome shotgun (WGS) entry which is preliminary data.</text>
</comment>
<name>A0A6L2NK49_TANCI</name>
<dbReference type="EMBL" id="BKCJ010009118">
    <property type="protein sequence ID" value="GEU85482.1"/>
    <property type="molecule type" value="Genomic_DNA"/>
</dbReference>
<protein>
    <recommendedName>
        <fullName evidence="2">RNA-directed DNA polymerase, eukaryota, reverse transcriptase zinc-binding domain protein</fullName>
    </recommendedName>
</protein>
<evidence type="ECO:0000313" key="1">
    <source>
        <dbReference type="EMBL" id="GEU85482.1"/>
    </source>
</evidence>
<sequence length="161" mass="18663">MMKPRIREKVNAVENVTFPHWRRKIAWVKWDRAISSYGDGGLDIESLKVKNLALLVEAIRVGGLRECESRCRIGLDLQGRAIESFDNLKELIGNGSFSHDRVDKWEWKLDLNVVFFVRSFAWWIEDRWGVVCVIESMSGAATYTYFMCVVACVRLLGYVKR</sequence>
<proteinExistence type="predicted"/>
<organism evidence="1">
    <name type="scientific">Tanacetum cinerariifolium</name>
    <name type="common">Dalmatian daisy</name>
    <name type="synonym">Chrysanthemum cinerariifolium</name>
    <dbReference type="NCBI Taxonomy" id="118510"/>
    <lineage>
        <taxon>Eukaryota</taxon>
        <taxon>Viridiplantae</taxon>
        <taxon>Streptophyta</taxon>
        <taxon>Embryophyta</taxon>
        <taxon>Tracheophyta</taxon>
        <taxon>Spermatophyta</taxon>
        <taxon>Magnoliopsida</taxon>
        <taxon>eudicotyledons</taxon>
        <taxon>Gunneridae</taxon>
        <taxon>Pentapetalae</taxon>
        <taxon>asterids</taxon>
        <taxon>campanulids</taxon>
        <taxon>Asterales</taxon>
        <taxon>Asteraceae</taxon>
        <taxon>Asteroideae</taxon>
        <taxon>Anthemideae</taxon>
        <taxon>Anthemidinae</taxon>
        <taxon>Tanacetum</taxon>
    </lineage>
</organism>
<reference evidence="1" key="1">
    <citation type="journal article" date="2019" name="Sci. Rep.">
        <title>Draft genome of Tanacetum cinerariifolium, the natural source of mosquito coil.</title>
        <authorList>
            <person name="Yamashiro T."/>
            <person name="Shiraishi A."/>
            <person name="Satake H."/>
            <person name="Nakayama K."/>
        </authorList>
    </citation>
    <scope>NUCLEOTIDE SEQUENCE</scope>
</reference>